<reference evidence="3" key="1">
    <citation type="submission" date="2023-01" db="EMBL/GenBank/DDBJ databases">
        <title>Key to firefly adult light organ development and bioluminescence: homeobox transcription factors regulate luciferase expression and transportation to peroxisome.</title>
        <authorList>
            <person name="Fu X."/>
        </authorList>
    </citation>
    <scope>NUCLEOTIDE SEQUENCE [LARGE SCALE GENOMIC DNA]</scope>
</reference>
<accession>A0AAN7PIR7</accession>
<feature type="compositionally biased region" description="Basic residues" evidence="1">
    <location>
        <begin position="122"/>
        <end position="135"/>
    </location>
</feature>
<evidence type="ECO:0000256" key="1">
    <source>
        <dbReference type="SAM" id="MobiDB-lite"/>
    </source>
</evidence>
<dbReference type="EMBL" id="JARPUR010000001">
    <property type="protein sequence ID" value="KAK4887303.1"/>
    <property type="molecule type" value="Genomic_DNA"/>
</dbReference>
<proteinExistence type="predicted"/>
<sequence>MKKVAVAEVCGPVTVELEDKRFETATLFNRLVSTYVTDRDFPGEAGEVMEIEHIGTDHTMREEECRTPFPKELSQTAIELTPPNVEESPRQNVAHTSTPGTSTIPSNLFISPKEYKGFPKAGARKSKKARTKGRS</sequence>
<feature type="region of interest" description="Disordered" evidence="1">
    <location>
        <begin position="81"/>
        <end position="135"/>
    </location>
</feature>
<evidence type="ECO:0000313" key="2">
    <source>
        <dbReference type="EMBL" id="KAK4887303.1"/>
    </source>
</evidence>
<comment type="caution">
    <text evidence="2">The sequence shown here is derived from an EMBL/GenBank/DDBJ whole genome shotgun (WGS) entry which is preliminary data.</text>
</comment>
<name>A0AAN7PIR7_9COLE</name>
<keyword evidence="3" id="KW-1185">Reference proteome</keyword>
<dbReference type="AlphaFoldDB" id="A0AAN7PIR7"/>
<dbReference type="Proteomes" id="UP001353858">
    <property type="component" value="Unassembled WGS sequence"/>
</dbReference>
<evidence type="ECO:0000313" key="3">
    <source>
        <dbReference type="Proteomes" id="UP001353858"/>
    </source>
</evidence>
<organism evidence="2 3">
    <name type="scientific">Aquatica leii</name>
    <dbReference type="NCBI Taxonomy" id="1421715"/>
    <lineage>
        <taxon>Eukaryota</taxon>
        <taxon>Metazoa</taxon>
        <taxon>Ecdysozoa</taxon>
        <taxon>Arthropoda</taxon>
        <taxon>Hexapoda</taxon>
        <taxon>Insecta</taxon>
        <taxon>Pterygota</taxon>
        <taxon>Neoptera</taxon>
        <taxon>Endopterygota</taxon>
        <taxon>Coleoptera</taxon>
        <taxon>Polyphaga</taxon>
        <taxon>Elateriformia</taxon>
        <taxon>Elateroidea</taxon>
        <taxon>Lampyridae</taxon>
        <taxon>Luciolinae</taxon>
        <taxon>Aquatica</taxon>
    </lineage>
</organism>
<gene>
    <name evidence="2" type="ORF">RN001_003574</name>
</gene>
<protein>
    <submittedName>
        <fullName evidence="2">Uncharacterized protein</fullName>
    </submittedName>
</protein>
<feature type="compositionally biased region" description="Polar residues" evidence="1">
    <location>
        <begin position="90"/>
        <end position="109"/>
    </location>
</feature>